<proteinExistence type="predicted"/>
<keyword evidence="2" id="KW-1185">Reference proteome</keyword>
<protein>
    <submittedName>
        <fullName evidence="1">Uncharacterized protein</fullName>
    </submittedName>
</protein>
<reference evidence="1 2" key="1">
    <citation type="journal article" date="2024" name="Int. J. Mol. Sci.">
        <title>Exploration of Alicyclobacillus spp. Genome in Search of Antibiotic Resistance.</title>
        <authorList>
            <person name="Bucka-Kolendo J."/>
            <person name="Kiousi D.E."/>
            <person name="Dekowska A."/>
            <person name="Mikolajczuk-Szczyrba A."/>
            <person name="Karadedos D.M."/>
            <person name="Michael P."/>
            <person name="Galanis A."/>
            <person name="Sokolowska B."/>
        </authorList>
    </citation>
    <scope>NUCLEOTIDE SEQUENCE [LARGE SCALE GENOMIC DNA]</scope>
    <source>
        <strain evidence="1 2">KKP 3000</strain>
    </source>
</reference>
<accession>A0ABV5AI21</accession>
<evidence type="ECO:0000313" key="2">
    <source>
        <dbReference type="Proteomes" id="UP001579974"/>
    </source>
</evidence>
<name>A0ABV5AI21_9BACL</name>
<comment type="caution">
    <text evidence="1">The sequence shown here is derived from an EMBL/GenBank/DDBJ whole genome shotgun (WGS) entry which is preliminary data.</text>
</comment>
<organism evidence="1 2">
    <name type="scientific">Alicyclobacillus fastidiosus</name>
    <dbReference type="NCBI Taxonomy" id="392011"/>
    <lineage>
        <taxon>Bacteria</taxon>
        <taxon>Bacillati</taxon>
        <taxon>Bacillota</taxon>
        <taxon>Bacilli</taxon>
        <taxon>Bacillales</taxon>
        <taxon>Alicyclobacillaceae</taxon>
        <taxon>Alicyclobacillus</taxon>
    </lineage>
</organism>
<gene>
    <name evidence="1" type="ORF">KKP3000_000278</name>
</gene>
<evidence type="ECO:0000313" key="1">
    <source>
        <dbReference type="EMBL" id="MFB5191505.1"/>
    </source>
</evidence>
<dbReference type="EMBL" id="JBDXSU010000011">
    <property type="protein sequence ID" value="MFB5191505.1"/>
    <property type="molecule type" value="Genomic_DNA"/>
</dbReference>
<dbReference type="RefSeq" id="WP_275472861.1">
    <property type="nucleotide sequence ID" value="NZ_CP162940.1"/>
</dbReference>
<sequence>MATLQPKPPSITVVGRWTQAHTKVYQDFVVRTLGATKNGEQANRASSAT</sequence>
<dbReference type="Proteomes" id="UP001579974">
    <property type="component" value="Unassembled WGS sequence"/>
</dbReference>